<keyword evidence="3 5" id="KW-1133">Transmembrane helix</keyword>
<comment type="similarity">
    <text evidence="5">Belongs to the copper transporter (Ctr) (TC 1.A.56) family. SLC31A subfamily.</text>
</comment>
<dbReference type="Proteomes" id="UP000177622">
    <property type="component" value="Unassembled WGS sequence"/>
</dbReference>
<keyword evidence="7" id="KW-1185">Reference proteome</keyword>
<dbReference type="GO" id="GO:0005886">
    <property type="term" value="C:plasma membrane"/>
    <property type="evidence" value="ECO:0007669"/>
    <property type="project" value="TreeGrafter"/>
</dbReference>
<keyword evidence="4 5" id="KW-0472">Membrane</keyword>
<evidence type="ECO:0000256" key="1">
    <source>
        <dbReference type="ARBA" id="ARBA00004141"/>
    </source>
</evidence>
<comment type="caution">
    <text evidence="6">The sequence shown here is derived from an EMBL/GenBank/DDBJ whole genome shotgun (WGS) entry which is preliminary data.</text>
</comment>
<keyword evidence="5" id="KW-0187">Copper transport</keyword>
<dbReference type="PANTHER" id="PTHR12483">
    <property type="entry name" value="SOLUTE CARRIER FAMILY 31 COPPER TRANSPORTERS"/>
    <property type="match status" value="1"/>
</dbReference>
<dbReference type="RefSeq" id="XP_022489377.1">
    <property type="nucleotide sequence ID" value="XM_022631169.1"/>
</dbReference>
<dbReference type="Pfam" id="PF04145">
    <property type="entry name" value="Ctr"/>
    <property type="match status" value="1"/>
</dbReference>
<dbReference type="AlphaFoldDB" id="A0A1F5LLQ3"/>
<protein>
    <recommendedName>
        <fullName evidence="5">Copper transport protein</fullName>
    </recommendedName>
</protein>
<evidence type="ECO:0000313" key="7">
    <source>
        <dbReference type="Proteomes" id="UP000177622"/>
    </source>
</evidence>
<feature type="transmembrane region" description="Helical" evidence="5">
    <location>
        <begin position="50"/>
        <end position="67"/>
    </location>
</feature>
<keyword evidence="5" id="KW-0186">Copper</keyword>
<accession>A0A1F5LLQ3</accession>
<name>A0A1F5LLQ3_PENAI</name>
<keyword evidence="2 5" id="KW-0812">Transmembrane</keyword>
<evidence type="ECO:0000256" key="5">
    <source>
        <dbReference type="RuleBase" id="RU367022"/>
    </source>
</evidence>
<dbReference type="GO" id="GO:0005375">
    <property type="term" value="F:copper ion transmembrane transporter activity"/>
    <property type="evidence" value="ECO:0007669"/>
    <property type="project" value="UniProtKB-UniRule"/>
</dbReference>
<dbReference type="GeneID" id="34575903"/>
<evidence type="ECO:0000256" key="3">
    <source>
        <dbReference type="ARBA" id="ARBA00022989"/>
    </source>
</evidence>
<sequence>METHSQSHSHTDDSSSMDQNINMNMASTFSASTKVTILFTGWTTSTPTRYILTLILLFLLAVLNRFLGALKFQLEQSWTHHNPVPPALKLTAIHSRRDVQKAKLSPLPIYMRVHGGEDETIEETLPVAYDDDERGRSSTPLLERGTPLRKWSCRVRLPSWEAGGRWSLRKDGVRGLLELARALIGYLL</sequence>
<evidence type="ECO:0000256" key="4">
    <source>
        <dbReference type="ARBA" id="ARBA00023136"/>
    </source>
</evidence>
<evidence type="ECO:0000256" key="2">
    <source>
        <dbReference type="ARBA" id="ARBA00022692"/>
    </source>
</evidence>
<dbReference type="EMBL" id="LXJU01000007">
    <property type="protein sequence ID" value="OGE53940.1"/>
    <property type="molecule type" value="Genomic_DNA"/>
</dbReference>
<keyword evidence="5" id="KW-0813">Transport</keyword>
<reference evidence="6 7" key="1">
    <citation type="journal article" date="2016" name="Sci. Rep.">
        <title>Penicillium arizonense, a new, genome sequenced fungal species, reveals a high chemical diversity in secreted metabolites.</title>
        <authorList>
            <person name="Grijseels S."/>
            <person name="Nielsen J.C."/>
            <person name="Randelovic M."/>
            <person name="Nielsen J."/>
            <person name="Nielsen K.F."/>
            <person name="Workman M."/>
            <person name="Frisvad J.C."/>
        </authorList>
    </citation>
    <scope>NUCLEOTIDE SEQUENCE [LARGE SCALE GENOMIC DNA]</scope>
    <source>
        <strain evidence="6 7">CBS 141311</strain>
    </source>
</reference>
<dbReference type="OrthoDB" id="73901at2759"/>
<comment type="subcellular location">
    <subcellularLocation>
        <location evidence="1 5">Membrane</location>
        <topology evidence="1 5">Multi-pass membrane protein</topology>
    </subcellularLocation>
</comment>
<dbReference type="InterPro" id="IPR007274">
    <property type="entry name" value="Cop_transporter"/>
</dbReference>
<proteinExistence type="inferred from homology"/>
<organism evidence="6 7">
    <name type="scientific">Penicillium arizonense</name>
    <dbReference type="NCBI Taxonomy" id="1835702"/>
    <lineage>
        <taxon>Eukaryota</taxon>
        <taxon>Fungi</taxon>
        <taxon>Dikarya</taxon>
        <taxon>Ascomycota</taxon>
        <taxon>Pezizomycotina</taxon>
        <taxon>Eurotiomycetes</taxon>
        <taxon>Eurotiomycetidae</taxon>
        <taxon>Eurotiales</taxon>
        <taxon>Aspergillaceae</taxon>
        <taxon>Penicillium</taxon>
    </lineage>
</organism>
<evidence type="ECO:0000313" key="6">
    <source>
        <dbReference type="EMBL" id="OGE53940.1"/>
    </source>
</evidence>
<dbReference type="PANTHER" id="PTHR12483:SF27">
    <property type="entry name" value="COPPER TRANSPORT PROTEIN CTR1"/>
    <property type="match status" value="1"/>
</dbReference>
<keyword evidence="5" id="KW-0406">Ion transport</keyword>
<gene>
    <name evidence="6" type="ORF">PENARI_c007G10377</name>
</gene>